<evidence type="ECO:0000313" key="1">
    <source>
        <dbReference type="EMBL" id="TRB03296.1"/>
    </source>
</evidence>
<organism evidence="1 2">
    <name type="scientific">Agrobacterium tumefaciens</name>
    <dbReference type="NCBI Taxonomy" id="358"/>
    <lineage>
        <taxon>Bacteria</taxon>
        <taxon>Pseudomonadati</taxon>
        <taxon>Pseudomonadota</taxon>
        <taxon>Alphaproteobacteria</taxon>
        <taxon>Hyphomicrobiales</taxon>
        <taxon>Rhizobiaceae</taxon>
        <taxon>Rhizobium/Agrobacterium group</taxon>
        <taxon>Agrobacterium</taxon>
        <taxon>Agrobacterium tumefaciens complex</taxon>
    </lineage>
</organism>
<accession>A0A546XRC6</accession>
<comment type="caution">
    <text evidence="1">The sequence shown here is derived from an EMBL/GenBank/DDBJ whole genome shotgun (WGS) entry which is preliminary data.</text>
</comment>
<dbReference type="Proteomes" id="UP000317023">
    <property type="component" value="Unassembled WGS sequence"/>
</dbReference>
<gene>
    <name evidence="1" type="ORF">EXN61_23565</name>
</gene>
<dbReference type="AlphaFoldDB" id="A0A546XRC6"/>
<evidence type="ECO:0000313" key="2">
    <source>
        <dbReference type="Proteomes" id="UP000317023"/>
    </source>
</evidence>
<dbReference type="GO" id="GO:0000166">
    <property type="term" value="F:nucleotide binding"/>
    <property type="evidence" value="ECO:0007669"/>
    <property type="project" value="InterPro"/>
</dbReference>
<name>A0A546XRC6_AGRTU</name>
<dbReference type="GO" id="GO:0046872">
    <property type="term" value="F:metal ion binding"/>
    <property type="evidence" value="ECO:0007669"/>
    <property type="project" value="InterPro"/>
</dbReference>
<proteinExistence type="predicted"/>
<protein>
    <submittedName>
        <fullName evidence="1">Uncharacterized protein</fullName>
    </submittedName>
</protein>
<reference evidence="1 2" key="1">
    <citation type="journal article" date="2019" name="Appl. Microbiol. Biotechnol.">
        <title>Differential efficiency of wild type rhizogenic strains for rol gene transformation of plants.</title>
        <authorList>
            <person name="Desmet S."/>
            <person name="De Keyser E."/>
            <person name="Van Vaerenbergh J."/>
            <person name="Baeyen S."/>
            <person name="Van Huylenbroeck J."/>
            <person name="Geelen D."/>
            <person name="Dhooghe E."/>
        </authorList>
    </citation>
    <scope>NUCLEOTIDE SEQUENCE [LARGE SCALE GENOMIC DNA]</scope>
    <source>
        <strain evidence="1 2">MAFF210266</strain>
    </source>
</reference>
<dbReference type="GO" id="GO:0016788">
    <property type="term" value="F:hydrolase activity, acting on ester bonds"/>
    <property type="evidence" value="ECO:0007669"/>
    <property type="project" value="InterPro"/>
</dbReference>
<dbReference type="PROSITE" id="PS00785">
    <property type="entry name" value="5_NUCLEOTIDASE_1"/>
    <property type="match status" value="1"/>
</dbReference>
<dbReference type="EMBL" id="SGOE01000009">
    <property type="protein sequence ID" value="TRB03296.1"/>
    <property type="molecule type" value="Genomic_DNA"/>
</dbReference>
<dbReference type="InterPro" id="IPR006146">
    <property type="entry name" value="5'-Nucleotdase_CS"/>
</dbReference>
<sequence>MMQCSICMAALHNICFPSDRNLSIVHTADAHGGFPPSAAAAAVPLWRFKLPSHLKGPSFLVALFFCPDFRSWKQPLRGSSSSRCSRAQVITSTRSIFSISRSLISSGSFRTVTKSASLGSFKPIL</sequence>